<sequence length="148" mass="16203">MDQGSGGGVAMARGMIVFCEIDNVLAEVNHRSSLSAEDDRLVMGDGLIFPTSRMLRGFMRSGAEIALVSNRSAKLSEATKQWLKGAGIDYDWLYFGGMTPKYGAFLKKTLQEHRVDRLIAAVGASQEFVSVMASHPNRPVCYVVRKGE</sequence>
<organism evidence="1 2">
    <name type="scientific">Kluyvera ascorbata</name>
    <dbReference type="NCBI Taxonomy" id="51288"/>
    <lineage>
        <taxon>Bacteria</taxon>
        <taxon>Pseudomonadati</taxon>
        <taxon>Pseudomonadota</taxon>
        <taxon>Gammaproteobacteria</taxon>
        <taxon>Enterobacterales</taxon>
        <taxon>Enterobacteriaceae</taxon>
        <taxon>Kluyvera</taxon>
    </lineage>
</organism>
<dbReference type="RefSeq" id="WP_127353347.1">
    <property type="nucleotide sequence ID" value="NZ_JAZKKV010000004.1"/>
</dbReference>
<protein>
    <submittedName>
        <fullName evidence="1">Uncharacterized protein</fullName>
    </submittedName>
</protein>
<evidence type="ECO:0000313" key="2">
    <source>
        <dbReference type="Proteomes" id="UP001331691"/>
    </source>
</evidence>
<dbReference type="AlphaFoldDB" id="A0AB35XIB1"/>
<keyword evidence="2" id="KW-1185">Reference proteome</keyword>
<gene>
    <name evidence="1" type="ORF">V4836_26155</name>
</gene>
<dbReference type="InterPro" id="IPR023214">
    <property type="entry name" value="HAD_sf"/>
</dbReference>
<comment type="caution">
    <text evidence="1">The sequence shown here is derived from an EMBL/GenBank/DDBJ whole genome shotgun (WGS) entry which is preliminary data.</text>
</comment>
<name>A0AB35XIB1_9ENTR</name>
<reference evidence="1 2" key="1">
    <citation type="submission" date="2023-10" db="EMBL/GenBank/DDBJ databases">
        <title>Wastewater isolates of ESBL- and carbapenemase-producing Gram-negative bacteria from New Zealand.</title>
        <authorList>
            <person name="Straub C."/>
            <person name="Weaver L."/>
            <person name="Cornelius A."/>
            <person name="Mcgill E."/>
            <person name="Dyet K."/>
            <person name="White L."/>
            <person name="Pattis I."/>
        </authorList>
    </citation>
    <scope>NUCLEOTIDE SEQUENCE [LARGE SCALE GENOMIC DNA]</scope>
    <source>
        <strain evidence="1 2">ESBL09</strain>
    </source>
</reference>
<evidence type="ECO:0000313" key="1">
    <source>
        <dbReference type="EMBL" id="MEE9657539.1"/>
    </source>
</evidence>
<accession>A0AB35XIB1</accession>
<dbReference type="Gene3D" id="3.40.50.1000">
    <property type="entry name" value="HAD superfamily/HAD-like"/>
    <property type="match status" value="1"/>
</dbReference>
<dbReference type="EMBL" id="JAZKKV010000004">
    <property type="protein sequence ID" value="MEE9657539.1"/>
    <property type="molecule type" value="Genomic_DNA"/>
</dbReference>
<dbReference type="Proteomes" id="UP001331691">
    <property type="component" value="Unassembled WGS sequence"/>
</dbReference>
<proteinExistence type="predicted"/>